<reference evidence="1" key="2">
    <citation type="submission" date="2019-06" db="EMBL/GenBank/DDBJ databases">
        <title>Genomics analysis of Aphanomyces spp. identifies a new class of oomycete effector associated with host adaptation.</title>
        <authorList>
            <person name="Gaulin E."/>
        </authorList>
    </citation>
    <scope>NUCLEOTIDE SEQUENCE</scope>
    <source>
        <strain evidence="1">CBS 578.67</strain>
    </source>
</reference>
<dbReference type="Pfam" id="PF12796">
    <property type="entry name" value="Ank_2"/>
    <property type="match status" value="1"/>
</dbReference>
<proteinExistence type="predicted"/>
<dbReference type="Proteomes" id="UP000332933">
    <property type="component" value="Unassembled WGS sequence"/>
</dbReference>
<keyword evidence="3" id="KW-1185">Reference proteome</keyword>
<protein>
    <submittedName>
        <fullName evidence="2">Aste57867_25003 protein</fullName>
    </submittedName>
</protein>
<dbReference type="AlphaFoldDB" id="A0A485LSV6"/>
<evidence type="ECO:0000313" key="3">
    <source>
        <dbReference type="Proteomes" id="UP000332933"/>
    </source>
</evidence>
<dbReference type="EMBL" id="VJMH01007479">
    <property type="protein sequence ID" value="KAF0682915.1"/>
    <property type="molecule type" value="Genomic_DNA"/>
</dbReference>
<accession>A0A485LSV6</accession>
<sequence>MRATAAAALINHDLLCTMTQFQPGVAPHLRPFLRFISDHYIHCGLHPRHSSVRPSSLLPRDYAFLVVHLEAFGAIFSPWLHVHGVHALPRLLALDERLHEITVYFAIRDQVMPLVQYLHATHRLQTTERPTTIAAWMGSLSVVEYLHRYDDDDDASSSSFTASTMDIAARRGHLDVVAFLHRHRSEGCSTHAMDAAAWHGHLQVVQFLHHHRTEGATTLAMDEAAANGHLQVVQFLHTHRTEGCTARAMTRAAAHGHLEVVRFLLDHRPKDMLALRAADYSHRDRVIACLCEGHSVKVGPSDVRTASRHVDSACFVEEPQEHYIEGEMSWEDQLAELHVWSSGWSRTTAPR</sequence>
<dbReference type="Gene3D" id="1.25.40.20">
    <property type="entry name" value="Ankyrin repeat-containing domain"/>
    <property type="match status" value="2"/>
</dbReference>
<dbReference type="PANTHER" id="PTHR46586:SF3">
    <property type="entry name" value="ANKYRIN REPEAT-CONTAINING PROTEIN"/>
    <property type="match status" value="1"/>
</dbReference>
<dbReference type="PANTHER" id="PTHR46586">
    <property type="entry name" value="ANKYRIN REPEAT-CONTAINING PROTEIN"/>
    <property type="match status" value="1"/>
</dbReference>
<organism evidence="2 3">
    <name type="scientific">Aphanomyces stellatus</name>
    <dbReference type="NCBI Taxonomy" id="120398"/>
    <lineage>
        <taxon>Eukaryota</taxon>
        <taxon>Sar</taxon>
        <taxon>Stramenopiles</taxon>
        <taxon>Oomycota</taxon>
        <taxon>Saprolegniomycetes</taxon>
        <taxon>Saprolegniales</taxon>
        <taxon>Verrucalvaceae</taxon>
        <taxon>Aphanomyces</taxon>
    </lineage>
</organism>
<dbReference type="InterPro" id="IPR036770">
    <property type="entry name" value="Ankyrin_rpt-contain_sf"/>
</dbReference>
<gene>
    <name evidence="2" type="primary">Aste57867_25003</name>
    <name evidence="1" type="ORF">As57867_024925</name>
    <name evidence="2" type="ORF">ASTE57867_25003</name>
</gene>
<dbReference type="InterPro" id="IPR052050">
    <property type="entry name" value="SecEffector_AnkRepeat"/>
</dbReference>
<evidence type="ECO:0000313" key="1">
    <source>
        <dbReference type="EMBL" id="KAF0682915.1"/>
    </source>
</evidence>
<dbReference type="OrthoDB" id="60283at2759"/>
<dbReference type="SUPFAM" id="SSF48403">
    <property type="entry name" value="Ankyrin repeat"/>
    <property type="match status" value="1"/>
</dbReference>
<dbReference type="InterPro" id="IPR002110">
    <property type="entry name" value="Ankyrin_rpt"/>
</dbReference>
<evidence type="ECO:0000313" key="2">
    <source>
        <dbReference type="EMBL" id="VFU01634.1"/>
    </source>
</evidence>
<dbReference type="EMBL" id="CAADRA010007505">
    <property type="protein sequence ID" value="VFU01634.1"/>
    <property type="molecule type" value="Genomic_DNA"/>
</dbReference>
<reference evidence="2 3" key="1">
    <citation type="submission" date="2019-03" db="EMBL/GenBank/DDBJ databases">
        <authorList>
            <person name="Gaulin E."/>
            <person name="Dumas B."/>
        </authorList>
    </citation>
    <scope>NUCLEOTIDE SEQUENCE [LARGE SCALE GENOMIC DNA]</scope>
    <source>
        <strain evidence="2">CBS 568.67</strain>
    </source>
</reference>
<name>A0A485LSV6_9STRA</name>